<name>A0ACC2T6F9_9FUNG</name>
<proteinExistence type="predicted"/>
<keyword evidence="2" id="KW-1185">Reference proteome</keyword>
<accession>A0ACC2T6F9</accession>
<protein>
    <submittedName>
        <fullName evidence="1">MAD2 mitotic arrest deficient-like 2, variant 2</fullName>
    </submittedName>
</protein>
<comment type="caution">
    <text evidence="1">The sequence shown here is derived from an EMBL/GenBank/DDBJ whole genome shotgun (WGS) entry which is preliminary data.</text>
</comment>
<reference evidence="1" key="1">
    <citation type="submission" date="2022-04" db="EMBL/GenBank/DDBJ databases">
        <title>Genome of the entomopathogenic fungus Entomophthora muscae.</title>
        <authorList>
            <person name="Elya C."/>
            <person name="Lovett B.R."/>
            <person name="Lee E."/>
            <person name="Macias A.M."/>
            <person name="Hajek A.E."/>
            <person name="De Bivort B.L."/>
            <person name="Kasson M.T."/>
            <person name="De Fine Licht H.H."/>
            <person name="Stajich J.E."/>
        </authorList>
    </citation>
    <scope>NUCLEOTIDE SEQUENCE</scope>
    <source>
        <strain evidence="1">Berkeley</strain>
    </source>
</reference>
<organism evidence="1 2">
    <name type="scientific">Entomophthora muscae</name>
    <dbReference type="NCBI Taxonomy" id="34485"/>
    <lineage>
        <taxon>Eukaryota</taxon>
        <taxon>Fungi</taxon>
        <taxon>Fungi incertae sedis</taxon>
        <taxon>Zoopagomycota</taxon>
        <taxon>Entomophthoromycotina</taxon>
        <taxon>Entomophthoromycetes</taxon>
        <taxon>Entomophthorales</taxon>
        <taxon>Entomophthoraceae</taxon>
        <taxon>Entomophthora</taxon>
    </lineage>
</organism>
<evidence type="ECO:0000313" key="1">
    <source>
        <dbReference type="EMBL" id="KAJ9070162.1"/>
    </source>
</evidence>
<gene>
    <name evidence="1" type="primary">MAD2L2_4</name>
    <name evidence="1" type="ORF">DSO57_1011322</name>
</gene>
<evidence type="ECO:0000313" key="2">
    <source>
        <dbReference type="Proteomes" id="UP001165960"/>
    </source>
</evidence>
<sequence length="235" mass="26497">MNNHECFSGPVSSMKESVDLLCEFLETCIHMILFKRSLYSPDLFTRKKRFGSAVPMATHPQLASYIYEMVLAIKPELEKKQVEEVHVVILAPSEIPIERFRFKFTPRNAAAMDALQLQPIIRAISVCDALLAPIPQNSTFTMVMEMASGEPVRHGEDVCPWSPSQPDDGFKVEFEKSSSTSEEDLVINPNFTQNRSSMAGSILHCSTVLFGTWKVSCFSFNNNHLVGIDYRGEHF</sequence>
<dbReference type="EMBL" id="QTSX02003589">
    <property type="protein sequence ID" value="KAJ9070162.1"/>
    <property type="molecule type" value="Genomic_DNA"/>
</dbReference>
<dbReference type="Proteomes" id="UP001165960">
    <property type="component" value="Unassembled WGS sequence"/>
</dbReference>